<dbReference type="Proteomes" id="UP000827092">
    <property type="component" value="Unassembled WGS sequence"/>
</dbReference>
<keyword evidence="11 12" id="KW-0407">Ion channel</keyword>
<evidence type="ECO:0000256" key="9">
    <source>
        <dbReference type="ARBA" id="ARBA00023136"/>
    </source>
</evidence>
<keyword evidence="8 12" id="KW-0406">Ion transport</keyword>
<keyword evidence="3 12" id="KW-0813">Transport</keyword>
<evidence type="ECO:0000256" key="6">
    <source>
        <dbReference type="ARBA" id="ARBA00022989"/>
    </source>
</evidence>
<proteinExistence type="inferred from homology"/>
<keyword evidence="10 12" id="KW-0739">Sodium transport</keyword>
<evidence type="ECO:0000256" key="5">
    <source>
        <dbReference type="ARBA" id="ARBA00022692"/>
    </source>
</evidence>
<evidence type="ECO:0000313" key="15">
    <source>
        <dbReference type="Proteomes" id="UP000827092"/>
    </source>
</evidence>
<evidence type="ECO:0000256" key="7">
    <source>
        <dbReference type="ARBA" id="ARBA00023053"/>
    </source>
</evidence>
<reference evidence="14 15" key="1">
    <citation type="journal article" date="2022" name="Nat. Ecol. Evol.">
        <title>A masculinizing supergene underlies an exaggerated male reproductive morph in a spider.</title>
        <authorList>
            <person name="Hendrickx F."/>
            <person name="De Corte Z."/>
            <person name="Sonet G."/>
            <person name="Van Belleghem S.M."/>
            <person name="Kostlbacher S."/>
            <person name="Vangestel C."/>
        </authorList>
    </citation>
    <scope>NUCLEOTIDE SEQUENCE [LARGE SCALE GENOMIC DNA]</scope>
    <source>
        <strain evidence="14">W744_W776</strain>
    </source>
</reference>
<evidence type="ECO:0000256" key="11">
    <source>
        <dbReference type="ARBA" id="ARBA00023303"/>
    </source>
</evidence>
<gene>
    <name evidence="14" type="ORF">JTE90_004751</name>
</gene>
<sequence length="487" mass="55540">MEHKKSSLKEDAQYLMSCEAIGTSSVHSLSRLSQAKSCGNQVFWVVVFVVSVCGCVYQVNSFLQVYFQYPVLTDLEVHRGKATEFPAVTVCNLNKIAANNIECVEKNLTWFQCHAGSPWHRADAPWFLKILGGTPPERPIVPMTGATSTYNAAAKNLLSSYFNLDVNTRRCYGHSLEDLIQRCSFNSVTCDSKDFAYFYSKQYGNCLTFNRQTENDINTKHRIVKRTGPQSGLELALEAELSYYSPITPSTGFRVIIHSPQEDPHPSRDGVNIPVGSESYLSLVKTSFHRLPSPYRDVCKNYPPNGELNCINDCLQRVSMELCGCVDPFLVTRPKTVPCNLINETQTACMSRVLDLLSSKVTRCDCPLSCFSTEYDVLLQSMATNWTRYLRHFSDDTAQFGRYYDPRVCWSYIPNADRSETKLKVYFRTLDHTTHAQKPMYSDSEFFSHLGGQMSLWLGLSFISFYEFSEKLFILMIRRALRRRFSE</sequence>
<evidence type="ECO:0000256" key="8">
    <source>
        <dbReference type="ARBA" id="ARBA00023065"/>
    </source>
</evidence>
<keyword evidence="4 12" id="KW-0894">Sodium channel</keyword>
<evidence type="ECO:0000256" key="3">
    <source>
        <dbReference type="ARBA" id="ARBA00022448"/>
    </source>
</evidence>
<keyword evidence="15" id="KW-1185">Reference proteome</keyword>
<dbReference type="Gene3D" id="2.60.470.10">
    <property type="entry name" value="Acid-sensing ion channels like domains"/>
    <property type="match status" value="1"/>
</dbReference>
<dbReference type="Pfam" id="PF00858">
    <property type="entry name" value="ASC"/>
    <property type="match status" value="1"/>
</dbReference>
<dbReference type="Gene3D" id="1.10.287.770">
    <property type="entry name" value="YojJ-like"/>
    <property type="match status" value="1"/>
</dbReference>
<evidence type="ECO:0000256" key="4">
    <source>
        <dbReference type="ARBA" id="ARBA00022461"/>
    </source>
</evidence>
<dbReference type="GO" id="GO:0005886">
    <property type="term" value="C:plasma membrane"/>
    <property type="evidence" value="ECO:0007669"/>
    <property type="project" value="TreeGrafter"/>
</dbReference>
<keyword evidence="7" id="KW-0915">Sodium</keyword>
<comment type="subcellular location">
    <subcellularLocation>
        <location evidence="1">Membrane</location>
        <topology evidence="1">Multi-pass membrane protein</topology>
    </subcellularLocation>
</comment>
<evidence type="ECO:0000313" key="14">
    <source>
        <dbReference type="EMBL" id="KAG8175174.1"/>
    </source>
</evidence>
<keyword evidence="6 13" id="KW-1133">Transmembrane helix</keyword>
<keyword evidence="9 13" id="KW-0472">Membrane</keyword>
<dbReference type="GO" id="GO:0015280">
    <property type="term" value="F:ligand-gated sodium channel activity"/>
    <property type="evidence" value="ECO:0007669"/>
    <property type="project" value="TreeGrafter"/>
</dbReference>
<organism evidence="14 15">
    <name type="scientific">Oedothorax gibbosus</name>
    <dbReference type="NCBI Taxonomy" id="931172"/>
    <lineage>
        <taxon>Eukaryota</taxon>
        <taxon>Metazoa</taxon>
        <taxon>Ecdysozoa</taxon>
        <taxon>Arthropoda</taxon>
        <taxon>Chelicerata</taxon>
        <taxon>Arachnida</taxon>
        <taxon>Araneae</taxon>
        <taxon>Araneomorphae</taxon>
        <taxon>Entelegynae</taxon>
        <taxon>Araneoidea</taxon>
        <taxon>Linyphiidae</taxon>
        <taxon>Erigoninae</taxon>
        <taxon>Oedothorax</taxon>
    </lineage>
</organism>
<comment type="similarity">
    <text evidence="2 12">Belongs to the amiloride-sensitive sodium channel (TC 1.A.6) family.</text>
</comment>
<comment type="caution">
    <text evidence="14">The sequence shown here is derived from an EMBL/GenBank/DDBJ whole genome shotgun (WGS) entry which is preliminary data.</text>
</comment>
<name>A0AAV6TT78_9ARAC</name>
<feature type="transmembrane region" description="Helical" evidence="13">
    <location>
        <begin position="41"/>
        <end position="59"/>
    </location>
</feature>
<dbReference type="InterPro" id="IPR001873">
    <property type="entry name" value="ENaC"/>
</dbReference>
<dbReference type="AlphaFoldDB" id="A0AAV6TT78"/>
<keyword evidence="5 12" id="KW-0812">Transmembrane</keyword>
<dbReference type="EMBL" id="JAFNEN010001049">
    <property type="protein sequence ID" value="KAG8175174.1"/>
    <property type="molecule type" value="Genomic_DNA"/>
</dbReference>
<evidence type="ECO:0000256" key="12">
    <source>
        <dbReference type="RuleBase" id="RU000679"/>
    </source>
</evidence>
<dbReference type="PRINTS" id="PR01078">
    <property type="entry name" value="AMINACHANNEL"/>
</dbReference>
<dbReference type="PANTHER" id="PTHR11690:SF248">
    <property type="entry name" value="PICKPOCKET 17, ISOFORM A"/>
    <property type="match status" value="1"/>
</dbReference>
<evidence type="ECO:0000256" key="2">
    <source>
        <dbReference type="ARBA" id="ARBA00007193"/>
    </source>
</evidence>
<accession>A0AAV6TT78</accession>
<protein>
    <submittedName>
        <fullName evidence="14">Uncharacterized protein</fullName>
    </submittedName>
</protein>
<evidence type="ECO:0000256" key="13">
    <source>
        <dbReference type="SAM" id="Phobius"/>
    </source>
</evidence>
<dbReference type="PANTHER" id="PTHR11690">
    <property type="entry name" value="AMILORIDE-SENSITIVE SODIUM CHANNEL-RELATED"/>
    <property type="match status" value="1"/>
</dbReference>
<evidence type="ECO:0000256" key="10">
    <source>
        <dbReference type="ARBA" id="ARBA00023201"/>
    </source>
</evidence>
<evidence type="ECO:0000256" key="1">
    <source>
        <dbReference type="ARBA" id="ARBA00004141"/>
    </source>
</evidence>